<evidence type="ECO:0000256" key="3">
    <source>
        <dbReference type="ARBA" id="ARBA00022989"/>
    </source>
</evidence>
<evidence type="ECO:0000313" key="6">
    <source>
        <dbReference type="EMBL" id="MEL1263885.1"/>
    </source>
</evidence>
<feature type="domain" description="DUF1232" evidence="5">
    <location>
        <begin position="125"/>
        <end position="143"/>
    </location>
</feature>
<keyword evidence="7" id="KW-1185">Reference proteome</keyword>
<keyword evidence="2" id="KW-0812">Transmembrane</keyword>
<organism evidence="6 7">
    <name type="scientific">Pseudoxanthomonas putridarboris</name>
    <dbReference type="NCBI Taxonomy" id="752605"/>
    <lineage>
        <taxon>Bacteria</taxon>
        <taxon>Pseudomonadati</taxon>
        <taxon>Pseudomonadota</taxon>
        <taxon>Gammaproteobacteria</taxon>
        <taxon>Lysobacterales</taxon>
        <taxon>Lysobacteraceae</taxon>
        <taxon>Pseudoxanthomonas</taxon>
    </lineage>
</organism>
<reference evidence="6 7" key="1">
    <citation type="submission" date="2024-04" db="EMBL/GenBank/DDBJ databases">
        <title>Draft genome sequence of Pseudoxanthomonas putridarboris WD12.</title>
        <authorList>
            <person name="Oh J."/>
        </authorList>
    </citation>
    <scope>NUCLEOTIDE SEQUENCE [LARGE SCALE GENOMIC DNA]</scope>
    <source>
        <strain evidence="6 7">WD12</strain>
    </source>
</reference>
<evidence type="ECO:0000256" key="1">
    <source>
        <dbReference type="ARBA" id="ARBA00004127"/>
    </source>
</evidence>
<dbReference type="EMBL" id="JBBWWT010000002">
    <property type="protein sequence ID" value="MEL1263885.1"/>
    <property type="molecule type" value="Genomic_DNA"/>
</dbReference>
<dbReference type="Pfam" id="PF06803">
    <property type="entry name" value="DUF1232"/>
    <property type="match status" value="1"/>
</dbReference>
<proteinExistence type="predicted"/>
<dbReference type="RefSeq" id="WP_341725065.1">
    <property type="nucleotide sequence ID" value="NZ_JBBWWT010000002.1"/>
</dbReference>
<comment type="caution">
    <text evidence="6">The sequence shown here is derived from an EMBL/GenBank/DDBJ whole genome shotgun (WGS) entry which is preliminary data.</text>
</comment>
<evidence type="ECO:0000256" key="2">
    <source>
        <dbReference type="ARBA" id="ARBA00022692"/>
    </source>
</evidence>
<name>A0ABU9IYS7_9GAMM</name>
<keyword evidence="3" id="KW-1133">Transmembrane helix</keyword>
<dbReference type="Proteomes" id="UP001459204">
    <property type="component" value="Unassembled WGS sequence"/>
</dbReference>
<sequence length="218" mass="24335">MNAMLNIPNPSHPLPAILDTVPTSSLPRRRKSIGHYRLNSVDLDRFNRLLARLGRRQGPLAMDQVATAARQLAAPGGDKAPECIAQRIARLESVAAMVGDTAWEAANDAADCARLVLDYASDHEDLIPDWLPRIGRLDDAIVVEAAWPTLAREVASYRDFQRLRALEAHLRGCAPQELPFSREAWEATRRHEAALNAHRRRVRESSYAPVEAPCFRVH</sequence>
<keyword evidence="4" id="KW-0472">Membrane</keyword>
<comment type="subcellular location">
    <subcellularLocation>
        <location evidence="1">Endomembrane system</location>
        <topology evidence="1">Multi-pass membrane protein</topology>
    </subcellularLocation>
</comment>
<evidence type="ECO:0000259" key="5">
    <source>
        <dbReference type="Pfam" id="PF06803"/>
    </source>
</evidence>
<gene>
    <name evidence="6" type="ORF">AAD027_05780</name>
</gene>
<evidence type="ECO:0000256" key="4">
    <source>
        <dbReference type="ARBA" id="ARBA00023136"/>
    </source>
</evidence>
<accession>A0ABU9IYS7</accession>
<dbReference type="InterPro" id="IPR010652">
    <property type="entry name" value="DUF1232"/>
</dbReference>
<evidence type="ECO:0000313" key="7">
    <source>
        <dbReference type="Proteomes" id="UP001459204"/>
    </source>
</evidence>
<protein>
    <submittedName>
        <fullName evidence="6">YkvA family protein</fullName>
    </submittedName>
</protein>